<protein>
    <submittedName>
        <fullName evidence="2">Uncharacterized protein</fullName>
    </submittedName>
</protein>
<keyword evidence="1" id="KW-0472">Membrane</keyword>
<keyword evidence="1" id="KW-1133">Transmembrane helix</keyword>
<dbReference type="PATRIC" id="fig|1202724.3.peg.3593"/>
<proteinExistence type="predicted"/>
<feature type="transmembrane region" description="Helical" evidence="1">
    <location>
        <begin position="7"/>
        <end position="25"/>
    </location>
</feature>
<evidence type="ECO:0000313" key="3">
    <source>
        <dbReference type="Proteomes" id="UP000037755"/>
    </source>
</evidence>
<gene>
    <name evidence="2" type="ORF">AM493_17285</name>
</gene>
<sequence length="100" mass="11681">MKYLYAFYLLVCIAMLEFTTIFWIGTKDDFEALKSNLAIFMLNRFILNLIIILIQILFLWLVWAVIAPVRKSISAQKLLLTAFVLLNVFSLVLVLVNYFL</sequence>
<dbReference type="RefSeq" id="WP_054409307.1">
    <property type="nucleotide sequence ID" value="NZ_FOYA01000002.1"/>
</dbReference>
<dbReference type="AlphaFoldDB" id="A0A0M8MCZ7"/>
<accession>A0A0M8MCZ7</accession>
<reference evidence="2 3" key="1">
    <citation type="submission" date="2015-08" db="EMBL/GenBank/DDBJ databases">
        <title>Whole genome sequence of Flavobacterium akiainvivens IK-1T, from decaying Wikstroemia oahuensis, an endemic Hawaiian shrub.</title>
        <authorList>
            <person name="Wan X."/>
            <person name="Hou S."/>
            <person name="Saito J."/>
            <person name="Donachie S."/>
        </authorList>
    </citation>
    <scope>NUCLEOTIDE SEQUENCE [LARGE SCALE GENOMIC DNA]</scope>
    <source>
        <strain evidence="2 3">IK-1</strain>
    </source>
</reference>
<dbReference type="STRING" id="1202724.AM493_17285"/>
<dbReference type="Proteomes" id="UP000037755">
    <property type="component" value="Unassembled WGS sequence"/>
</dbReference>
<organism evidence="2 3">
    <name type="scientific">Flavobacterium akiainvivens</name>
    <dbReference type="NCBI Taxonomy" id="1202724"/>
    <lineage>
        <taxon>Bacteria</taxon>
        <taxon>Pseudomonadati</taxon>
        <taxon>Bacteroidota</taxon>
        <taxon>Flavobacteriia</taxon>
        <taxon>Flavobacteriales</taxon>
        <taxon>Flavobacteriaceae</taxon>
        <taxon>Flavobacterium</taxon>
    </lineage>
</organism>
<dbReference type="EMBL" id="LIYD01000005">
    <property type="protein sequence ID" value="KOS07595.1"/>
    <property type="molecule type" value="Genomic_DNA"/>
</dbReference>
<name>A0A0M8MCZ7_9FLAO</name>
<comment type="caution">
    <text evidence="2">The sequence shown here is derived from an EMBL/GenBank/DDBJ whole genome shotgun (WGS) entry which is preliminary data.</text>
</comment>
<feature type="transmembrane region" description="Helical" evidence="1">
    <location>
        <begin position="78"/>
        <end position="99"/>
    </location>
</feature>
<evidence type="ECO:0000256" key="1">
    <source>
        <dbReference type="SAM" id="Phobius"/>
    </source>
</evidence>
<evidence type="ECO:0000313" key="2">
    <source>
        <dbReference type="EMBL" id="KOS07595.1"/>
    </source>
</evidence>
<feature type="transmembrane region" description="Helical" evidence="1">
    <location>
        <begin position="45"/>
        <end position="66"/>
    </location>
</feature>
<keyword evidence="1" id="KW-0812">Transmembrane</keyword>
<keyword evidence="3" id="KW-1185">Reference proteome</keyword>